<dbReference type="PANTHER" id="PTHR36220:SF1">
    <property type="entry name" value="GAMMA TUBULIN COMPLEX COMPONENT C-TERMINAL DOMAIN-CONTAINING PROTEIN"/>
    <property type="match status" value="1"/>
</dbReference>
<dbReference type="OrthoDB" id="1403372at2"/>
<sequence>MNVSENPWKINTFPVRSLCMITRLLPLFLLLLGLTPTAQAQDWTQIGQALIGKDGQDELGHAIDLSNDGQRCIIGAHAANINGWYNSGEVRILEWNPNRNRWQPLHTKYEGSSPGVRAGTSVAISGDGNVIAIGEPGNDDLGVDRGMVVIFAFTGMEWQNIGTLYGTNMNDQFGWRIDLNQDGSVIVISSEYSPNGNTLYAGDVKVYENLGAGYVQKGSPIHGNASNAKFGESLKISGDGTEFIVTTPLLEVGGSVVGEVEVYEYVAGAWQTKGGAFTGLQLQTSLGHSADIDITGDRISFTSFERLNTSASVQRRVKTYDWNGTSWSLNGTLNPPTGSVAFGSYISLSRDGNRLASSDVHATFNQSSQGGVYIYEEVSNGTWSLVHTPVKGHDFLDKFGHRLALDSTGQRLFASSINSNQNGPQTGEARLFCADGKTGRDTMQSCGPLWLMGTKYTTTCDTASFLYPLANGCDSVVSIRVEITEIDETIAVSNSTLTSGEANASSYQWMNCVNKNIIPGAINRNFTPTQDGTYAVIINKGNCSDTSACIVLQDVSLREQGIAQLNVFPNPGNGIYSLTFPREYNQLDFEIHAVDGRLLYRASYTDTDRVELNLDLPAGMYVFRAVGDRQDVYSTRVIEQ</sequence>
<dbReference type="Proteomes" id="UP000484164">
    <property type="component" value="Unassembled WGS sequence"/>
</dbReference>
<keyword evidence="1 2" id="KW-0732">Signal</keyword>
<evidence type="ECO:0000313" key="3">
    <source>
        <dbReference type="EMBL" id="KAB2815133.1"/>
    </source>
</evidence>
<dbReference type="InterPro" id="IPR026444">
    <property type="entry name" value="Secre_tail"/>
</dbReference>
<proteinExistence type="predicted"/>
<gene>
    <name evidence="3" type="ORF">F8C82_13610</name>
</gene>
<dbReference type="EMBL" id="WBVQ01000003">
    <property type="protein sequence ID" value="KAB2815133.1"/>
    <property type="molecule type" value="Genomic_DNA"/>
</dbReference>
<evidence type="ECO:0000256" key="1">
    <source>
        <dbReference type="ARBA" id="ARBA00022729"/>
    </source>
</evidence>
<feature type="signal peptide" evidence="2">
    <location>
        <begin position="1"/>
        <end position="40"/>
    </location>
</feature>
<dbReference type="AlphaFoldDB" id="A0A6L3ZD27"/>
<evidence type="ECO:0000313" key="4">
    <source>
        <dbReference type="Proteomes" id="UP000484164"/>
    </source>
</evidence>
<feature type="chain" id="PRO_5026998132" evidence="2">
    <location>
        <begin position="41"/>
        <end position="640"/>
    </location>
</feature>
<dbReference type="SUPFAM" id="SSF101908">
    <property type="entry name" value="Putative isomerase YbhE"/>
    <property type="match status" value="1"/>
</dbReference>
<organism evidence="3 4">
    <name type="scientific">Phaeocystidibacter marisrubri</name>
    <dbReference type="NCBI Taxonomy" id="1577780"/>
    <lineage>
        <taxon>Bacteria</taxon>
        <taxon>Pseudomonadati</taxon>
        <taxon>Bacteroidota</taxon>
        <taxon>Flavobacteriia</taxon>
        <taxon>Flavobacteriales</taxon>
        <taxon>Phaeocystidibacteraceae</taxon>
        <taxon>Phaeocystidibacter</taxon>
    </lineage>
</organism>
<comment type="caution">
    <text evidence="3">The sequence shown here is derived from an EMBL/GenBank/DDBJ whole genome shotgun (WGS) entry which is preliminary data.</text>
</comment>
<dbReference type="InterPro" id="IPR028994">
    <property type="entry name" value="Integrin_alpha_N"/>
</dbReference>
<keyword evidence="4" id="KW-1185">Reference proteome</keyword>
<dbReference type="NCBIfam" id="TIGR04183">
    <property type="entry name" value="Por_Secre_tail"/>
    <property type="match status" value="1"/>
</dbReference>
<dbReference type="PANTHER" id="PTHR36220">
    <property type="entry name" value="UNNAMED PRODUCT"/>
    <property type="match status" value="1"/>
</dbReference>
<name>A0A6L3ZD27_9FLAO</name>
<evidence type="ECO:0000256" key="2">
    <source>
        <dbReference type="SAM" id="SignalP"/>
    </source>
</evidence>
<protein>
    <submittedName>
        <fullName evidence="3">T9SS type A sorting domain-containing protein</fullName>
    </submittedName>
</protein>
<accession>A0A6L3ZD27</accession>
<reference evidence="3 4" key="1">
    <citation type="submission" date="2019-10" db="EMBL/GenBank/DDBJ databases">
        <title>Genome sequence of Phaeocystidibacter marisrubri JCM30614 (type strain).</title>
        <authorList>
            <person name="Bowman J.P."/>
        </authorList>
    </citation>
    <scope>NUCLEOTIDE SEQUENCE [LARGE SCALE GENOMIC DNA]</scope>
    <source>
        <strain evidence="3 4">JCM 30614</strain>
    </source>
</reference>
<dbReference type="Gene3D" id="2.130.10.130">
    <property type="entry name" value="Integrin alpha, N-terminal"/>
    <property type="match status" value="1"/>
</dbReference>